<dbReference type="InterPro" id="IPR054722">
    <property type="entry name" value="PolX-like_BBD"/>
</dbReference>
<dbReference type="Pfam" id="PF22936">
    <property type="entry name" value="Pol_BBD"/>
    <property type="match status" value="1"/>
</dbReference>
<evidence type="ECO:0000259" key="1">
    <source>
        <dbReference type="Pfam" id="PF22936"/>
    </source>
</evidence>
<dbReference type="EMBL" id="JABFTP020000165">
    <property type="protein sequence ID" value="KAL3284254.1"/>
    <property type="molecule type" value="Genomic_DNA"/>
</dbReference>
<reference evidence="2 3" key="1">
    <citation type="journal article" date="2021" name="BMC Biol.">
        <title>Horizontally acquired antibacterial genes associated with adaptive radiation of ladybird beetles.</title>
        <authorList>
            <person name="Li H.S."/>
            <person name="Tang X.F."/>
            <person name="Huang Y.H."/>
            <person name="Xu Z.Y."/>
            <person name="Chen M.L."/>
            <person name="Du X.Y."/>
            <person name="Qiu B.Y."/>
            <person name="Chen P.T."/>
            <person name="Zhang W."/>
            <person name="Slipinski A."/>
            <person name="Escalona H.E."/>
            <person name="Waterhouse R.M."/>
            <person name="Zwick A."/>
            <person name="Pang H."/>
        </authorList>
    </citation>
    <scope>NUCLEOTIDE SEQUENCE [LARGE SCALE GENOMIC DNA]</scope>
    <source>
        <strain evidence="2">SYSU2018</strain>
    </source>
</reference>
<evidence type="ECO:0000313" key="3">
    <source>
        <dbReference type="Proteomes" id="UP001516400"/>
    </source>
</evidence>
<proteinExistence type="predicted"/>
<comment type="caution">
    <text evidence="2">The sequence shown here is derived from an EMBL/GenBank/DDBJ whole genome shotgun (WGS) entry which is preliminary data.</text>
</comment>
<feature type="domain" description="Retrovirus-related Pol polyprotein from transposon TNT 1-94-like beta-barrel" evidence="1">
    <location>
        <begin position="1"/>
        <end position="75"/>
    </location>
</feature>
<protein>
    <recommendedName>
        <fullName evidence="1">Retrovirus-related Pol polyprotein from transposon TNT 1-94-like beta-barrel domain-containing protein</fullName>
    </recommendedName>
</protein>
<keyword evidence="3" id="KW-1185">Reference proteome</keyword>
<dbReference type="Proteomes" id="UP001516400">
    <property type="component" value="Unassembled WGS sequence"/>
</dbReference>
<sequence length="127" mass="14465">MCYDKNQFVEYESLSPRRDIIIGDGTRIQAIDIGSLSVESFNCINWIETTIGNVLHVPRITANLFSVSAEISKGYNVKMEYDKYSFLKNNKVGTVAYRTHKMHKMCSRIAEHENANVCHLSENLGEC</sequence>
<gene>
    <name evidence="2" type="ORF">HHI36_018416</name>
</gene>
<dbReference type="AlphaFoldDB" id="A0ABD2P045"/>
<evidence type="ECO:0000313" key="2">
    <source>
        <dbReference type="EMBL" id="KAL3284254.1"/>
    </source>
</evidence>
<accession>A0ABD2P045</accession>
<organism evidence="2 3">
    <name type="scientific">Cryptolaemus montrouzieri</name>
    <dbReference type="NCBI Taxonomy" id="559131"/>
    <lineage>
        <taxon>Eukaryota</taxon>
        <taxon>Metazoa</taxon>
        <taxon>Ecdysozoa</taxon>
        <taxon>Arthropoda</taxon>
        <taxon>Hexapoda</taxon>
        <taxon>Insecta</taxon>
        <taxon>Pterygota</taxon>
        <taxon>Neoptera</taxon>
        <taxon>Endopterygota</taxon>
        <taxon>Coleoptera</taxon>
        <taxon>Polyphaga</taxon>
        <taxon>Cucujiformia</taxon>
        <taxon>Coccinelloidea</taxon>
        <taxon>Coccinellidae</taxon>
        <taxon>Scymninae</taxon>
        <taxon>Scymnini</taxon>
        <taxon>Cryptolaemus</taxon>
    </lineage>
</organism>
<name>A0ABD2P045_9CUCU</name>